<organism evidence="3 4">
    <name type="scientific">Pleurodeles waltl</name>
    <name type="common">Iberian ribbed newt</name>
    <dbReference type="NCBI Taxonomy" id="8319"/>
    <lineage>
        <taxon>Eukaryota</taxon>
        <taxon>Metazoa</taxon>
        <taxon>Chordata</taxon>
        <taxon>Craniata</taxon>
        <taxon>Vertebrata</taxon>
        <taxon>Euteleostomi</taxon>
        <taxon>Amphibia</taxon>
        <taxon>Batrachia</taxon>
        <taxon>Caudata</taxon>
        <taxon>Salamandroidea</taxon>
        <taxon>Salamandridae</taxon>
        <taxon>Pleurodelinae</taxon>
        <taxon>Pleurodeles</taxon>
    </lineage>
</organism>
<dbReference type="EMBL" id="JANPWB010000016">
    <property type="protein sequence ID" value="KAJ1080631.1"/>
    <property type="molecule type" value="Genomic_DNA"/>
</dbReference>
<comment type="caution">
    <text evidence="3">The sequence shown here is derived from an EMBL/GenBank/DDBJ whole genome shotgun (WGS) entry which is preliminary data.</text>
</comment>
<dbReference type="InterPro" id="IPR057810">
    <property type="entry name" value="RBD_ZCCHC3_1st"/>
</dbReference>
<feature type="domain" description="Zinc finger CCHC" evidence="2">
    <location>
        <begin position="8"/>
        <end position="53"/>
    </location>
</feature>
<gene>
    <name evidence="3" type="ORF">NDU88_000825</name>
</gene>
<name>A0AAV7KMW9_PLEWA</name>
<dbReference type="Proteomes" id="UP001066276">
    <property type="component" value="Chromosome 12"/>
</dbReference>
<protein>
    <recommendedName>
        <fullName evidence="2">Zinc finger CCHC domain-containing protein</fullName>
    </recommendedName>
</protein>
<dbReference type="AlphaFoldDB" id="A0AAV7KMW9"/>
<evidence type="ECO:0000313" key="4">
    <source>
        <dbReference type="Proteomes" id="UP001066276"/>
    </source>
</evidence>
<sequence>MAASRARRNAVRFSAVEDVKMDGLLFSRSVLQKELGFRPDQIDYLFAFPGGAALDAPQVQLVPPSAPQPLGTVMDDSLYVTPKVFSTLSQHSLEPGSSGTAKAVGTQGTVSTISSTDSCSEIEFACTALEHSSFSDTAVAVEVVEWGKDDIFVEEGVEAAMDVSTSLKRKEKEGDDTEETGFESNDSRDLCTQDDRRNFQAVTGEDAFTLVIKRKTKKRNRKLD</sequence>
<accession>A0AAV7KMW9</accession>
<evidence type="ECO:0000313" key="3">
    <source>
        <dbReference type="EMBL" id="KAJ1080631.1"/>
    </source>
</evidence>
<dbReference type="Pfam" id="PF23057">
    <property type="entry name" value="RBD_ZCCHC3_1st"/>
    <property type="match status" value="1"/>
</dbReference>
<evidence type="ECO:0000256" key="1">
    <source>
        <dbReference type="SAM" id="MobiDB-lite"/>
    </source>
</evidence>
<reference evidence="3" key="1">
    <citation type="journal article" date="2022" name="bioRxiv">
        <title>Sequencing and chromosome-scale assembly of the giantPleurodeles waltlgenome.</title>
        <authorList>
            <person name="Brown T."/>
            <person name="Elewa A."/>
            <person name="Iarovenko S."/>
            <person name="Subramanian E."/>
            <person name="Araus A.J."/>
            <person name="Petzold A."/>
            <person name="Susuki M."/>
            <person name="Suzuki K.-i.T."/>
            <person name="Hayashi T."/>
            <person name="Toyoda A."/>
            <person name="Oliveira C."/>
            <person name="Osipova E."/>
            <person name="Leigh N.D."/>
            <person name="Simon A."/>
            <person name="Yun M.H."/>
        </authorList>
    </citation>
    <scope>NUCLEOTIDE SEQUENCE</scope>
    <source>
        <strain evidence="3">20211129_DDA</strain>
        <tissue evidence="3">Liver</tissue>
    </source>
</reference>
<proteinExistence type="predicted"/>
<keyword evidence="4" id="KW-1185">Reference proteome</keyword>
<feature type="region of interest" description="Disordered" evidence="1">
    <location>
        <begin position="168"/>
        <end position="190"/>
    </location>
</feature>
<evidence type="ECO:0000259" key="2">
    <source>
        <dbReference type="Pfam" id="PF23057"/>
    </source>
</evidence>